<evidence type="ECO:0000313" key="5">
    <source>
        <dbReference type="Proteomes" id="UP001432322"/>
    </source>
</evidence>
<dbReference type="CDD" id="cd06558">
    <property type="entry name" value="crotonase-like"/>
    <property type="match status" value="1"/>
</dbReference>
<dbReference type="Pfam" id="PF00378">
    <property type="entry name" value="ECH_1"/>
    <property type="match status" value="1"/>
</dbReference>
<evidence type="ECO:0000256" key="1">
    <source>
        <dbReference type="ARBA" id="ARBA00005254"/>
    </source>
</evidence>
<feature type="non-terminal residue" evidence="4">
    <location>
        <position position="1"/>
    </location>
</feature>
<dbReference type="Gene3D" id="1.10.12.10">
    <property type="entry name" value="Lyase 2-enoyl-coa Hydratase, Chain A, domain 2"/>
    <property type="match status" value="1"/>
</dbReference>
<proteinExistence type="inferred from homology"/>
<keyword evidence="3" id="KW-0456">Lyase</keyword>
<gene>
    <name evidence="4" type="ORF">PFISCL1PPCAC_795</name>
</gene>
<dbReference type="SUPFAM" id="SSF52096">
    <property type="entry name" value="ClpP/crotonase"/>
    <property type="match status" value="1"/>
</dbReference>
<keyword evidence="5" id="KW-1185">Reference proteome</keyword>
<comment type="caution">
    <text evidence="4">The sequence shown here is derived from an EMBL/GenBank/DDBJ whole genome shotgun (WGS) entry which is preliminary data.</text>
</comment>
<dbReference type="GO" id="GO:0006635">
    <property type="term" value="P:fatty acid beta-oxidation"/>
    <property type="evidence" value="ECO:0007669"/>
    <property type="project" value="TreeGrafter"/>
</dbReference>
<dbReference type="InterPro" id="IPR014748">
    <property type="entry name" value="Enoyl-CoA_hydra_C"/>
</dbReference>
<evidence type="ECO:0000256" key="3">
    <source>
        <dbReference type="ARBA" id="ARBA00023239"/>
    </source>
</evidence>
<dbReference type="EC" id="4.2.1.17" evidence="2"/>
<dbReference type="Proteomes" id="UP001432322">
    <property type="component" value="Unassembled WGS sequence"/>
</dbReference>
<dbReference type="PANTHER" id="PTHR11941">
    <property type="entry name" value="ENOYL-COA HYDRATASE-RELATED"/>
    <property type="match status" value="1"/>
</dbReference>
<reference evidence="4" key="1">
    <citation type="submission" date="2023-10" db="EMBL/GenBank/DDBJ databases">
        <title>Genome assembly of Pristionchus species.</title>
        <authorList>
            <person name="Yoshida K."/>
            <person name="Sommer R.J."/>
        </authorList>
    </citation>
    <scope>NUCLEOTIDE SEQUENCE</scope>
    <source>
        <strain evidence="4">RS5133</strain>
    </source>
</reference>
<dbReference type="PANTHER" id="PTHR11941:SF54">
    <property type="entry name" value="ENOYL-COA HYDRATASE, MITOCHONDRIAL"/>
    <property type="match status" value="1"/>
</dbReference>
<organism evidence="4 5">
    <name type="scientific">Pristionchus fissidentatus</name>
    <dbReference type="NCBI Taxonomy" id="1538716"/>
    <lineage>
        <taxon>Eukaryota</taxon>
        <taxon>Metazoa</taxon>
        <taxon>Ecdysozoa</taxon>
        <taxon>Nematoda</taxon>
        <taxon>Chromadorea</taxon>
        <taxon>Rhabditida</taxon>
        <taxon>Rhabditina</taxon>
        <taxon>Diplogasteromorpha</taxon>
        <taxon>Diplogasteroidea</taxon>
        <taxon>Neodiplogasteridae</taxon>
        <taxon>Pristionchus</taxon>
    </lineage>
</organism>
<sequence>LIRSFTHLFFARSSSSSSKAIVVEMVGKRGDVALVSMPLPSTVYPPVDCPHEISEILSSHDAISSIRSTIIALTSSFDTQPKRSYGSFHKIAQCTKPTIVLVDGDISGVATELAMSCDIIYASDRSTFALNQILLGSMPGSGGTQRLPRAVGKSLAMEMILSGAPISASDAMQAGLISKVLPVHRLLKEGIRLGDRAGEKSSLIQPMAKEAVSHAFETSLREGLLLEGRLFESTFATEDRREGMVAHVEQRKPEWKGQ</sequence>
<protein>
    <recommendedName>
        <fullName evidence="2">enoyl-CoA hydratase</fullName>
        <ecNumber evidence="2">4.2.1.17</ecNumber>
    </recommendedName>
</protein>
<dbReference type="GO" id="GO:0005739">
    <property type="term" value="C:mitochondrion"/>
    <property type="evidence" value="ECO:0007669"/>
    <property type="project" value="TreeGrafter"/>
</dbReference>
<dbReference type="EMBL" id="BTSY01000001">
    <property type="protein sequence ID" value="GMT09498.1"/>
    <property type="molecule type" value="Genomic_DNA"/>
</dbReference>
<dbReference type="FunFam" id="1.10.12.10:FF:000001">
    <property type="entry name" value="Probable enoyl-CoA hydratase, mitochondrial"/>
    <property type="match status" value="1"/>
</dbReference>
<dbReference type="InterPro" id="IPR029045">
    <property type="entry name" value="ClpP/crotonase-like_dom_sf"/>
</dbReference>
<comment type="similarity">
    <text evidence="1">Belongs to the enoyl-CoA hydratase/isomerase family.</text>
</comment>
<accession>A0AAV5US28</accession>
<evidence type="ECO:0000256" key="2">
    <source>
        <dbReference type="ARBA" id="ARBA00012076"/>
    </source>
</evidence>
<name>A0AAV5US28_9BILA</name>
<dbReference type="AlphaFoldDB" id="A0AAV5US28"/>
<dbReference type="InterPro" id="IPR001753">
    <property type="entry name" value="Enoyl-CoA_hydra/iso"/>
</dbReference>
<dbReference type="Gene3D" id="3.90.226.10">
    <property type="entry name" value="2-enoyl-CoA Hydratase, Chain A, domain 1"/>
    <property type="match status" value="1"/>
</dbReference>
<evidence type="ECO:0000313" key="4">
    <source>
        <dbReference type="EMBL" id="GMT09498.1"/>
    </source>
</evidence>
<dbReference type="GO" id="GO:0004300">
    <property type="term" value="F:enoyl-CoA hydratase activity"/>
    <property type="evidence" value="ECO:0007669"/>
    <property type="project" value="UniProtKB-EC"/>
</dbReference>